<feature type="compositionally biased region" description="Low complexity" evidence="2">
    <location>
        <begin position="677"/>
        <end position="699"/>
    </location>
</feature>
<name>A0A9P1GQV8_9DINO</name>
<protein>
    <submittedName>
        <fullName evidence="3">Uncharacterized protein</fullName>
    </submittedName>
</protein>
<keyword evidence="5" id="KW-1185">Reference proteome</keyword>
<feature type="region of interest" description="Disordered" evidence="2">
    <location>
        <begin position="223"/>
        <end position="249"/>
    </location>
</feature>
<feature type="compositionally biased region" description="Polar residues" evidence="2">
    <location>
        <begin position="1125"/>
        <end position="1144"/>
    </location>
</feature>
<feature type="compositionally biased region" description="Basic and acidic residues" evidence="2">
    <location>
        <begin position="336"/>
        <end position="347"/>
    </location>
</feature>
<accession>A0A9P1GQV8</accession>
<dbReference type="PANTHER" id="PTHR24216:SF65">
    <property type="entry name" value="PAXILLIN-LIKE PROTEIN 1"/>
    <property type="match status" value="1"/>
</dbReference>
<dbReference type="EMBL" id="CAMXCT020006736">
    <property type="protein sequence ID" value="CAL1172592.1"/>
    <property type="molecule type" value="Genomic_DNA"/>
</dbReference>
<organism evidence="3">
    <name type="scientific">Cladocopium goreaui</name>
    <dbReference type="NCBI Taxonomy" id="2562237"/>
    <lineage>
        <taxon>Eukaryota</taxon>
        <taxon>Sar</taxon>
        <taxon>Alveolata</taxon>
        <taxon>Dinophyceae</taxon>
        <taxon>Suessiales</taxon>
        <taxon>Symbiodiniaceae</taxon>
        <taxon>Cladocopium</taxon>
    </lineage>
</organism>
<reference evidence="3" key="1">
    <citation type="submission" date="2022-10" db="EMBL/GenBank/DDBJ databases">
        <authorList>
            <person name="Chen Y."/>
            <person name="Dougan E. K."/>
            <person name="Chan C."/>
            <person name="Rhodes N."/>
            <person name="Thang M."/>
        </authorList>
    </citation>
    <scope>NUCLEOTIDE SEQUENCE</scope>
</reference>
<evidence type="ECO:0000313" key="3">
    <source>
        <dbReference type="EMBL" id="CAI4019217.1"/>
    </source>
</evidence>
<feature type="region of interest" description="Disordered" evidence="2">
    <location>
        <begin position="284"/>
        <end position="412"/>
    </location>
</feature>
<dbReference type="PANTHER" id="PTHR24216">
    <property type="entry name" value="PAXILLIN-RELATED"/>
    <property type="match status" value="1"/>
</dbReference>
<evidence type="ECO:0000256" key="2">
    <source>
        <dbReference type="SAM" id="MobiDB-lite"/>
    </source>
</evidence>
<dbReference type="EMBL" id="CAMXCT030006736">
    <property type="protein sequence ID" value="CAL4806529.1"/>
    <property type="molecule type" value="Genomic_DNA"/>
</dbReference>
<feature type="compositionally biased region" description="Pro residues" evidence="2">
    <location>
        <begin position="1147"/>
        <end position="1161"/>
    </location>
</feature>
<dbReference type="EMBL" id="CAMXCT010006736">
    <property type="protein sequence ID" value="CAI4019217.1"/>
    <property type="molecule type" value="Genomic_DNA"/>
</dbReference>
<feature type="region of interest" description="Disordered" evidence="2">
    <location>
        <begin position="606"/>
        <end position="709"/>
    </location>
</feature>
<feature type="region of interest" description="Disordered" evidence="2">
    <location>
        <begin position="1520"/>
        <end position="1568"/>
    </location>
</feature>
<comment type="caution">
    <text evidence="3">The sequence shown here is derived from an EMBL/GenBank/DDBJ whole genome shotgun (WGS) entry which is preliminary data.</text>
</comment>
<gene>
    <name evidence="3" type="ORF">C1SCF055_LOCUS43731</name>
</gene>
<sequence length="1761" mass="194047">MSASEGAVYGDFDGLAQTWDNMKVVRDRLQDYQAIMLEKPKPGEAPVALKGSIAKNHPNLRYNSEILIPLMVKMKDHRDKFPDVNALSDQVKKCFELCRLNPNSTTLSDEAWSLRYMYGLVKQLTYKKAPPRVVSPAVSAPSSGDKAKVEPQAPPGIPQGQATLIALAVRRQHLAEVLRIRKEAEKEQQEAEAIAEVFASQPSENEKVDKSWIENPEKEEIPKKMDVPEKIEKPEQAPQENAIPLAEAEKKIDEVPLEKTQKLEDPIMKDFLQQIQSDLNVAAEVPEAEDLRRRQLTMRATEKGKAEEQKELQKVQKENKKNANAAAKPKPKGRPRKAEGDGEERVGKQSRKRKQKNEDEDGDATSAASPKPKKKNTQNGKVGTASPKAKAKAKAKRAPRGRKDADPKYDPGMVQDMVDLMCTYHEKPYDKTKESMHKEFTKGKTRIWVSIYWNRPAGGVKIMEGDKESQKFYFSYCYSSIAVHIYMCNKMAERWVLKDAEWHSTDEALQLFRLLLLSATQVPWVLMPLTLAHALLLCNSPCVAGLLEEMGGWWQKGWLLWWRWKEGRQGEKACADYARAYSACSCGSAPAKADANIDTGPDEERVVVEPLHGPPPPTATAPKSSTVTGPRASSTLGASSKPGTRDAAPPGDGDGHVDKRPRSPSIPPPAHVLAANAADPGDGPEGSAPSGGASGAAPPVLAPKSRGSDPIDPATVFGILNTMTPGSPESQNALMMIMRYMEMHGVTATAPVAQQLKLLIVSPRRSLTSLEKNLALQNDVLGLETIILSKKEFGSEGLRGMVKRAARCRSQATAAPIASPAAVLQRAFVMVIILIFYHGSMPAVPERLAVWVLLNCDPLGFFVLLAVVCTSFSAINIATSKRKRHRAWSNNPAIHILDRGILRKAARALCPLQTTKKVLSYRTWTSYPAILARAAQGVYWLPSSWCNFRGDGAAQVVDAMPVQSLDAMVVEEKHKLLTETSELSASELEKLLQEQEAMLMDKLCPRDKDQTAQEVPPAAPIATPARSDTPAPLDLLAAKVEPPSDDAPKASVGVVEIPDEDTDMDSEEDDTTNALLHAKTLRLDDCHTESKQDASTGDAAVWQNKYNELLARLEKLEGAKKPEDSFTTPTPKRQLHTPASTESLCPSPSPPPAPSLPPVPPQLKALPPAPSLVMPLPASGPPVVPKQPSLLPSPPKAPAVSVAKAPAVSVEKAPAVGVEKAPAVSVAAPSETTGEPGGLKLGEEDLAEEVDLSHEELTPHALYMRLKRICQKTPAGKLNVDATIHDQWTSGNREELLLALVRSMKQVGFDNSHRTRQQVRAEFQKQVLHVKEQQRAKEEEIEGGWYTEERLQKDLSYSTTLISKVKTYCMRFPSVLTRKFKYDQNITEYFVETADTVKVKRAELERFIATEEANPKDMPSKPMEHLPLTASICGVTPDENGKIGAIPANGALEAKENLKQFVDSVHQKAATVVTWLSSIDESANERCKKFCTDMKTVLAAFEGAFLKLAEIQHRLDSNEIPEDQLPGFNSAECKKKRSPNPGQVGGDTADDGDNRSQPKRRTVKSKETLQSAPSILAIFGPAALLRYPWLKPTDVVKALARWNRLDAILPEKDMPTSVAALRTYWNFVDGWLLLRFVKLMLTTLVHLMMEWHWCQMTWFSLCTIPLGVLVALDFEASCRSTFQTMDPEFCRGPILQYDLPLAAILPDEERCFLRRSMNSLMSMMYRCGAWLHSSEASRIGDWGLLALRAQHRCAELSVAAS</sequence>
<feature type="compositionally biased region" description="Basic and acidic residues" evidence="2">
    <location>
        <begin position="223"/>
        <end position="235"/>
    </location>
</feature>
<feature type="coiled-coil region" evidence="1">
    <location>
        <begin position="170"/>
        <end position="201"/>
    </location>
</feature>
<evidence type="ECO:0000313" key="4">
    <source>
        <dbReference type="EMBL" id="CAL4806529.1"/>
    </source>
</evidence>
<feature type="region of interest" description="Disordered" evidence="2">
    <location>
        <begin position="137"/>
        <end position="156"/>
    </location>
</feature>
<feature type="compositionally biased region" description="Basic and acidic residues" evidence="2">
    <location>
        <begin position="300"/>
        <end position="321"/>
    </location>
</feature>
<feature type="compositionally biased region" description="Basic residues" evidence="2">
    <location>
        <begin position="389"/>
        <end position="400"/>
    </location>
</feature>
<dbReference type="Proteomes" id="UP001152797">
    <property type="component" value="Unassembled WGS sequence"/>
</dbReference>
<proteinExistence type="predicted"/>
<evidence type="ECO:0000313" key="5">
    <source>
        <dbReference type="Proteomes" id="UP001152797"/>
    </source>
</evidence>
<evidence type="ECO:0000256" key="1">
    <source>
        <dbReference type="SAM" id="Coils"/>
    </source>
</evidence>
<feature type="compositionally biased region" description="Polar residues" evidence="2">
    <location>
        <begin position="623"/>
        <end position="642"/>
    </location>
</feature>
<reference evidence="4 5" key="2">
    <citation type="submission" date="2024-05" db="EMBL/GenBank/DDBJ databases">
        <authorList>
            <person name="Chen Y."/>
            <person name="Shah S."/>
            <person name="Dougan E. K."/>
            <person name="Thang M."/>
            <person name="Chan C."/>
        </authorList>
    </citation>
    <scope>NUCLEOTIDE SEQUENCE [LARGE SCALE GENOMIC DNA]</scope>
</reference>
<feature type="region of interest" description="Disordered" evidence="2">
    <location>
        <begin position="1118"/>
        <end position="1164"/>
    </location>
</feature>
<feature type="non-terminal residue" evidence="3">
    <location>
        <position position="1761"/>
    </location>
</feature>
<keyword evidence="1" id="KW-0175">Coiled coil</keyword>